<dbReference type="Pfam" id="PF07310">
    <property type="entry name" value="PAS_5"/>
    <property type="match status" value="1"/>
</dbReference>
<keyword evidence="2" id="KW-1185">Reference proteome</keyword>
<dbReference type="HOGENOM" id="CLU_1516509_0_0_5"/>
<reference evidence="1 2" key="1">
    <citation type="journal article" date="2011" name="Stand. Genomic Sci.">
        <title>Complete genome sequence of Parvibaculum lavamentivorans type strain (DS-1(T)).</title>
        <authorList>
            <person name="Schleheck D."/>
            <person name="Weiss M."/>
            <person name="Pitluck S."/>
            <person name="Bruce D."/>
            <person name="Land M.L."/>
            <person name="Han S."/>
            <person name="Saunders E."/>
            <person name="Tapia R."/>
            <person name="Detter C."/>
            <person name="Brettin T."/>
            <person name="Han J."/>
            <person name="Woyke T."/>
            <person name="Goodwin L."/>
            <person name="Pennacchio L."/>
            <person name="Nolan M."/>
            <person name="Cook A.M."/>
            <person name="Kjelleberg S."/>
            <person name="Thomas T."/>
        </authorList>
    </citation>
    <scope>NUCLEOTIDE SEQUENCE [LARGE SCALE GENOMIC DNA]</scope>
    <source>
        <strain evidence="2">DS-1 / DSM 13023 / NCIMB 13966</strain>
    </source>
</reference>
<dbReference type="KEGG" id="pla:Plav_1725"/>
<proteinExistence type="predicted"/>
<protein>
    <recommendedName>
        <fullName evidence="3">PAS domain-containing protein</fullName>
    </recommendedName>
</protein>
<dbReference type="EMBL" id="CP000774">
    <property type="protein sequence ID" value="ABS63344.1"/>
    <property type="molecule type" value="Genomic_DNA"/>
</dbReference>
<evidence type="ECO:0000313" key="2">
    <source>
        <dbReference type="Proteomes" id="UP000006377"/>
    </source>
</evidence>
<accession>A7HTW1</accession>
<organism evidence="1 2">
    <name type="scientific">Parvibaculum lavamentivorans (strain DS-1 / DSM 13023 / NCIMB 13966)</name>
    <dbReference type="NCBI Taxonomy" id="402881"/>
    <lineage>
        <taxon>Bacteria</taxon>
        <taxon>Pseudomonadati</taxon>
        <taxon>Pseudomonadota</taxon>
        <taxon>Alphaproteobacteria</taxon>
        <taxon>Hyphomicrobiales</taxon>
        <taxon>Parvibaculaceae</taxon>
        <taxon>Parvibaculum</taxon>
    </lineage>
</organism>
<dbReference type="InterPro" id="IPR009922">
    <property type="entry name" value="DUF1457"/>
</dbReference>
<dbReference type="RefSeq" id="WP_012110637.1">
    <property type="nucleotide sequence ID" value="NC_009719.1"/>
</dbReference>
<evidence type="ECO:0000313" key="1">
    <source>
        <dbReference type="EMBL" id="ABS63344.1"/>
    </source>
</evidence>
<sequence>MLAEQPDILQAAGTKRFFEYWNHLPKTGVAPDRRDFNPARIAALMPAVTLLEIFSDTQVLQRLTGTGVCRAMGFDPTGKNMLELMAPELRSDYVKLIQTQLSYPCGRWNIIRSRRESMIDRAEVLTLPLRYGPSDRWMILSYFGGIGAVAYEPGPYEILGYEETQWLDIGAGIPDRV</sequence>
<dbReference type="AlphaFoldDB" id="A7HTW1"/>
<dbReference type="eggNOG" id="COG5388">
    <property type="taxonomic scope" value="Bacteria"/>
</dbReference>
<dbReference type="Proteomes" id="UP000006377">
    <property type="component" value="Chromosome"/>
</dbReference>
<evidence type="ECO:0008006" key="3">
    <source>
        <dbReference type="Google" id="ProtNLM"/>
    </source>
</evidence>
<gene>
    <name evidence="1" type="ordered locus">Plav_1725</name>
</gene>
<dbReference type="OrthoDB" id="8480244at2"/>
<name>A7HTW1_PARL1</name>